<evidence type="ECO:0000256" key="2">
    <source>
        <dbReference type="ARBA" id="ARBA00010838"/>
    </source>
</evidence>
<evidence type="ECO:0000256" key="4">
    <source>
        <dbReference type="ARBA" id="ARBA00022801"/>
    </source>
</evidence>
<feature type="binding site" evidence="10">
    <location>
        <begin position="407"/>
        <end position="408"/>
    </location>
    <ligand>
        <name>substrate</name>
    </ligand>
</feature>
<dbReference type="STRING" id="380244.SAMN05216298_1215"/>
<dbReference type="Proteomes" id="UP000198662">
    <property type="component" value="Unassembled WGS sequence"/>
</dbReference>
<dbReference type="EC" id="3.2.1.21" evidence="3 11"/>
<keyword evidence="5" id="KW-0136">Cellulose degradation</keyword>
<evidence type="ECO:0000256" key="11">
    <source>
        <dbReference type="RuleBase" id="RU361175"/>
    </source>
</evidence>
<keyword evidence="7 11" id="KW-0326">Glycosidase</keyword>
<dbReference type="NCBIfam" id="TIGR03356">
    <property type="entry name" value="BGL"/>
    <property type="match status" value="1"/>
</dbReference>
<feature type="binding site" evidence="10">
    <location>
        <position position="400"/>
    </location>
    <ligand>
        <name>substrate</name>
    </ligand>
</feature>
<dbReference type="RefSeq" id="WP_091044338.1">
    <property type="nucleotide sequence ID" value="NZ_FNGF01000001.1"/>
</dbReference>
<keyword evidence="4 11" id="KW-0378">Hydrolase</keyword>
<reference evidence="13" key="1">
    <citation type="submission" date="2016-10" db="EMBL/GenBank/DDBJ databases">
        <authorList>
            <person name="Varghese N."/>
            <person name="Submissions S."/>
        </authorList>
    </citation>
    <scope>NUCLEOTIDE SEQUENCE [LARGE SCALE GENOMIC DNA]</scope>
    <source>
        <strain evidence="13">CGMCC 4.3147</strain>
    </source>
</reference>
<comment type="similarity">
    <text evidence="2 11">Belongs to the glycosyl hydrolase 1 family.</text>
</comment>
<dbReference type="FunFam" id="3.20.20.80:FF:000004">
    <property type="entry name" value="Beta-glucosidase 6-phospho-beta-glucosidase"/>
    <property type="match status" value="1"/>
</dbReference>
<keyword evidence="6" id="KW-0119">Carbohydrate metabolism</keyword>
<evidence type="ECO:0000256" key="7">
    <source>
        <dbReference type="ARBA" id="ARBA00023295"/>
    </source>
</evidence>
<keyword evidence="13" id="KW-1185">Reference proteome</keyword>
<feature type="active site" description="Nucleophile" evidence="9">
    <location>
        <position position="353"/>
    </location>
</feature>
<dbReference type="GO" id="GO:0030245">
    <property type="term" value="P:cellulose catabolic process"/>
    <property type="evidence" value="ECO:0007669"/>
    <property type="project" value="UniProtKB-KW"/>
</dbReference>
<proteinExistence type="inferred from homology"/>
<dbReference type="OrthoDB" id="5166882at2"/>
<organism evidence="12 13">
    <name type="scientific">Glycomyces sambucus</name>
    <dbReference type="NCBI Taxonomy" id="380244"/>
    <lineage>
        <taxon>Bacteria</taxon>
        <taxon>Bacillati</taxon>
        <taxon>Actinomycetota</taxon>
        <taxon>Actinomycetes</taxon>
        <taxon>Glycomycetales</taxon>
        <taxon>Glycomycetaceae</taxon>
        <taxon>Glycomyces</taxon>
    </lineage>
</organism>
<evidence type="ECO:0000256" key="10">
    <source>
        <dbReference type="PIRSR" id="PIRSR617736-2"/>
    </source>
</evidence>
<gene>
    <name evidence="12" type="ORF">SAMN05216298_1215</name>
</gene>
<dbReference type="InterPro" id="IPR017853">
    <property type="entry name" value="GH"/>
</dbReference>
<feature type="active site" description="Proton donor" evidence="9">
    <location>
        <position position="166"/>
    </location>
</feature>
<dbReference type="InterPro" id="IPR033132">
    <property type="entry name" value="GH_1_N_CS"/>
</dbReference>
<dbReference type="Gene3D" id="3.20.20.80">
    <property type="entry name" value="Glycosidases"/>
    <property type="match status" value="1"/>
</dbReference>
<accession>A0A1G9E0I0</accession>
<evidence type="ECO:0000256" key="3">
    <source>
        <dbReference type="ARBA" id="ARBA00012744"/>
    </source>
</evidence>
<dbReference type="PANTHER" id="PTHR10353:SF36">
    <property type="entry name" value="LP05116P"/>
    <property type="match status" value="1"/>
</dbReference>
<dbReference type="AlphaFoldDB" id="A0A1G9E0I0"/>
<dbReference type="PANTHER" id="PTHR10353">
    <property type="entry name" value="GLYCOSYL HYDROLASE"/>
    <property type="match status" value="1"/>
</dbReference>
<dbReference type="PRINTS" id="PR00131">
    <property type="entry name" value="GLHYDRLASE1"/>
</dbReference>
<dbReference type="PROSITE" id="PS00653">
    <property type="entry name" value="GLYCOSYL_HYDROL_F1_2"/>
    <property type="match status" value="1"/>
</dbReference>
<evidence type="ECO:0000313" key="12">
    <source>
        <dbReference type="EMBL" id="SDK69550.1"/>
    </source>
</evidence>
<keyword evidence="8" id="KW-0624">Polysaccharide degradation</keyword>
<dbReference type="EMBL" id="FNGF01000001">
    <property type="protein sequence ID" value="SDK69550.1"/>
    <property type="molecule type" value="Genomic_DNA"/>
</dbReference>
<evidence type="ECO:0000256" key="9">
    <source>
        <dbReference type="PIRSR" id="PIRSR617736-1"/>
    </source>
</evidence>
<feature type="binding site" evidence="10">
    <location>
        <position position="165"/>
    </location>
    <ligand>
        <name>substrate</name>
    </ligand>
</feature>
<evidence type="ECO:0000256" key="1">
    <source>
        <dbReference type="ARBA" id="ARBA00000448"/>
    </source>
</evidence>
<evidence type="ECO:0000313" key="13">
    <source>
        <dbReference type="Proteomes" id="UP000198662"/>
    </source>
</evidence>
<evidence type="ECO:0000256" key="6">
    <source>
        <dbReference type="ARBA" id="ARBA00023277"/>
    </source>
</evidence>
<dbReference type="GO" id="GO:0005829">
    <property type="term" value="C:cytosol"/>
    <property type="evidence" value="ECO:0007669"/>
    <property type="project" value="TreeGrafter"/>
</dbReference>
<dbReference type="GO" id="GO:0008422">
    <property type="term" value="F:beta-glucosidase activity"/>
    <property type="evidence" value="ECO:0007669"/>
    <property type="project" value="UniProtKB-EC"/>
</dbReference>
<evidence type="ECO:0000256" key="5">
    <source>
        <dbReference type="ARBA" id="ARBA00023001"/>
    </source>
</evidence>
<evidence type="ECO:0000256" key="8">
    <source>
        <dbReference type="ARBA" id="ARBA00023326"/>
    </source>
</evidence>
<dbReference type="Pfam" id="PF00232">
    <property type="entry name" value="Glyco_hydro_1"/>
    <property type="match status" value="1"/>
</dbReference>
<dbReference type="InterPro" id="IPR001360">
    <property type="entry name" value="Glyco_hydro_1"/>
</dbReference>
<sequence>MTQLTFPEGFLWGSATASYQIEGAVNEDGRGPSIWDTFAATPGKTWRGQSGAVACDHYHRLDEDVALMASLGVDTYRFSIAWPRIQPDGSGPANPAGLDFYDRLVDKLVAAGIKPMPTLYHWDLPQSLEDRGGWPARDTAERFGEYAAIVGARLSDRVHTWWTLNEPWCAAYLGYGNGHHAPGRTEPAAALAAVHHLNLGHGLAVQALRAAGADQVSIVLNPTQCRGDEEAVRIVDGIANRVFFDPILRGEYPADVVARTQGHTDWSFVQDGDLAQINQPIDLLGVNYYSPSWFRMNPDEPESPVGPGTVGVEGWTPEGLEFTDMGWAIDATGLTDLLVRIHKDYGVATMVTENGAAYPTGPGPDGEVDDVERVAYLRSHIAAVHDAIEAGADVRGYTAWSLMDNFEWAFGYDKRFGIVHVDYTTQQRTPKASAKFYSRVIGANGLDR</sequence>
<feature type="binding site" evidence="10">
    <location>
        <position position="121"/>
    </location>
    <ligand>
        <name>substrate</name>
    </ligand>
</feature>
<feature type="binding site" evidence="10">
    <location>
        <position position="289"/>
    </location>
    <ligand>
        <name>substrate</name>
    </ligand>
</feature>
<dbReference type="InterPro" id="IPR017736">
    <property type="entry name" value="Glyco_hydro_1_beta-glucosidase"/>
</dbReference>
<comment type="catalytic activity">
    <reaction evidence="1 11">
        <text>Hydrolysis of terminal, non-reducing beta-D-glucosyl residues with release of beta-D-glucose.</text>
        <dbReference type="EC" id="3.2.1.21"/>
    </reaction>
</comment>
<protein>
    <recommendedName>
        <fullName evidence="3 11">Beta-glucosidase</fullName>
        <ecNumber evidence="3 11">3.2.1.21</ecNumber>
    </recommendedName>
</protein>
<name>A0A1G9E0I0_9ACTN</name>
<dbReference type="SUPFAM" id="SSF51445">
    <property type="entry name" value="(Trans)glycosidases"/>
    <property type="match status" value="1"/>
</dbReference>
<feature type="binding site" evidence="10">
    <location>
        <position position="20"/>
    </location>
    <ligand>
        <name>substrate</name>
    </ligand>
</feature>